<reference evidence="11 12" key="1">
    <citation type="submission" date="2016-11" db="EMBL/GenBank/DDBJ databases">
        <title>Study of marine rhodopsin-containing bacteria.</title>
        <authorList>
            <person name="Yoshizawa S."/>
            <person name="Kumagai Y."/>
            <person name="Kogure K."/>
        </authorList>
    </citation>
    <scope>NUCLEOTIDE SEQUENCE [LARGE SCALE GENOMIC DNA]</scope>
    <source>
        <strain evidence="11 12">SG-29</strain>
    </source>
</reference>
<dbReference type="RefSeq" id="WP_094547060.1">
    <property type="nucleotide sequence ID" value="NZ_MQWB01000001.1"/>
</dbReference>
<dbReference type="InterPro" id="IPR011060">
    <property type="entry name" value="RibuloseP-bd_barrel"/>
</dbReference>
<dbReference type="CDD" id="cd00405">
    <property type="entry name" value="PRAI"/>
    <property type="match status" value="1"/>
</dbReference>
<dbReference type="OrthoDB" id="9786954at2"/>
<evidence type="ECO:0000256" key="2">
    <source>
        <dbReference type="ARBA" id="ARBA00004664"/>
    </source>
</evidence>
<sequence>MLPIDPKDDRVRVKICGITRLEDARFCAANGADYLGFIQLPDSPRYIDPRNAKEIMEWAVGPEPVGVFVNREAQDVIDTCEAGGFTHAQMHGHETPEACAAVREAGLRVVKTVQVVSDAAAEQILAIAEPYREAADFILLDTHHTSLWGGTGESFNWRLARQVAREFPLFLAGGINDTNVAEAIDTMRPYAVDLASSVEESPGVKDFDKMAAFFDAFHAASGA</sequence>
<keyword evidence="12" id="KW-1185">Reference proteome</keyword>
<comment type="similarity">
    <text evidence="9">Belongs to the TrpF family.</text>
</comment>
<dbReference type="Pfam" id="PF00697">
    <property type="entry name" value="PRAI"/>
    <property type="match status" value="1"/>
</dbReference>
<evidence type="ECO:0000256" key="5">
    <source>
        <dbReference type="ARBA" id="ARBA00022605"/>
    </source>
</evidence>
<accession>A0A259TXW2</accession>
<keyword evidence="8 9" id="KW-0413">Isomerase</keyword>
<dbReference type="InterPro" id="IPR001240">
    <property type="entry name" value="PRAI_dom"/>
</dbReference>
<dbReference type="Gene3D" id="3.20.20.70">
    <property type="entry name" value="Aldolase class I"/>
    <property type="match status" value="1"/>
</dbReference>
<dbReference type="PANTHER" id="PTHR42894">
    <property type="entry name" value="N-(5'-PHOSPHORIBOSYL)ANTHRANILATE ISOMERASE"/>
    <property type="match status" value="1"/>
</dbReference>
<dbReference type="GO" id="GO:0000162">
    <property type="term" value="P:L-tryptophan biosynthetic process"/>
    <property type="evidence" value="ECO:0007669"/>
    <property type="project" value="UniProtKB-UniRule"/>
</dbReference>
<evidence type="ECO:0000256" key="6">
    <source>
        <dbReference type="ARBA" id="ARBA00022822"/>
    </source>
</evidence>
<dbReference type="AlphaFoldDB" id="A0A259TXW2"/>
<dbReference type="EMBL" id="MQWB01000001">
    <property type="protein sequence ID" value="OZC02615.1"/>
    <property type="molecule type" value="Genomic_DNA"/>
</dbReference>
<dbReference type="InterPro" id="IPR013785">
    <property type="entry name" value="Aldolase_TIM"/>
</dbReference>
<dbReference type="Proteomes" id="UP000216446">
    <property type="component" value="Unassembled WGS sequence"/>
</dbReference>
<dbReference type="InterPro" id="IPR044643">
    <property type="entry name" value="TrpF_fam"/>
</dbReference>
<dbReference type="GO" id="GO:0004640">
    <property type="term" value="F:phosphoribosylanthranilate isomerase activity"/>
    <property type="evidence" value="ECO:0007669"/>
    <property type="project" value="UniProtKB-UniRule"/>
</dbReference>
<protein>
    <recommendedName>
        <fullName evidence="4 9">N-(5'-phosphoribosyl)anthranilate isomerase</fullName>
        <shortName evidence="9">PRAI</shortName>
        <ecNumber evidence="3 9">5.3.1.24</ecNumber>
    </recommendedName>
</protein>
<dbReference type="HAMAP" id="MF_00135">
    <property type="entry name" value="PRAI"/>
    <property type="match status" value="1"/>
</dbReference>
<keyword evidence="7 9" id="KW-0057">Aromatic amino acid biosynthesis</keyword>
<name>A0A259TXW2_9BACT</name>
<keyword evidence="6 9" id="KW-0822">Tryptophan biosynthesis</keyword>
<dbReference type="InParanoid" id="A0A259TXW2"/>
<dbReference type="UniPathway" id="UPA00035">
    <property type="reaction ID" value="UER00042"/>
</dbReference>
<evidence type="ECO:0000256" key="4">
    <source>
        <dbReference type="ARBA" id="ARBA00022272"/>
    </source>
</evidence>
<evidence type="ECO:0000313" key="11">
    <source>
        <dbReference type="EMBL" id="OZC02615.1"/>
    </source>
</evidence>
<gene>
    <name evidence="9" type="primary">trpF</name>
    <name evidence="11" type="ORF">BSZ36_06280</name>
</gene>
<comment type="pathway">
    <text evidence="2 9">Amino-acid biosynthesis; L-tryptophan biosynthesis; L-tryptophan from chorismate: step 3/5.</text>
</comment>
<evidence type="ECO:0000256" key="9">
    <source>
        <dbReference type="HAMAP-Rule" id="MF_00135"/>
    </source>
</evidence>
<dbReference type="SUPFAM" id="SSF51366">
    <property type="entry name" value="Ribulose-phoshate binding barrel"/>
    <property type="match status" value="1"/>
</dbReference>
<comment type="catalytic activity">
    <reaction evidence="1 9">
        <text>N-(5-phospho-beta-D-ribosyl)anthranilate = 1-(2-carboxyphenylamino)-1-deoxy-D-ribulose 5-phosphate</text>
        <dbReference type="Rhea" id="RHEA:21540"/>
        <dbReference type="ChEBI" id="CHEBI:18277"/>
        <dbReference type="ChEBI" id="CHEBI:58613"/>
        <dbReference type="EC" id="5.3.1.24"/>
    </reaction>
</comment>
<evidence type="ECO:0000256" key="7">
    <source>
        <dbReference type="ARBA" id="ARBA00023141"/>
    </source>
</evidence>
<evidence type="ECO:0000259" key="10">
    <source>
        <dbReference type="Pfam" id="PF00697"/>
    </source>
</evidence>
<dbReference type="EC" id="5.3.1.24" evidence="3 9"/>
<comment type="caution">
    <text evidence="11">The sequence shown here is derived from an EMBL/GenBank/DDBJ whole genome shotgun (WGS) entry which is preliminary data.</text>
</comment>
<organism evidence="11 12">
    <name type="scientific">Rubricoccus marinus</name>
    <dbReference type="NCBI Taxonomy" id="716817"/>
    <lineage>
        <taxon>Bacteria</taxon>
        <taxon>Pseudomonadati</taxon>
        <taxon>Rhodothermota</taxon>
        <taxon>Rhodothermia</taxon>
        <taxon>Rhodothermales</taxon>
        <taxon>Rubricoccaceae</taxon>
        <taxon>Rubricoccus</taxon>
    </lineage>
</organism>
<feature type="domain" description="N-(5'phosphoribosyl) anthranilate isomerase (PRAI)" evidence="10">
    <location>
        <begin position="13"/>
        <end position="215"/>
    </location>
</feature>
<dbReference type="PANTHER" id="PTHR42894:SF1">
    <property type="entry name" value="N-(5'-PHOSPHORIBOSYL)ANTHRANILATE ISOMERASE"/>
    <property type="match status" value="1"/>
</dbReference>
<evidence type="ECO:0000256" key="8">
    <source>
        <dbReference type="ARBA" id="ARBA00023235"/>
    </source>
</evidence>
<keyword evidence="5 9" id="KW-0028">Amino-acid biosynthesis</keyword>
<evidence type="ECO:0000313" key="12">
    <source>
        <dbReference type="Proteomes" id="UP000216446"/>
    </source>
</evidence>
<proteinExistence type="inferred from homology"/>
<evidence type="ECO:0000256" key="3">
    <source>
        <dbReference type="ARBA" id="ARBA00012572"/>
    </source>
</evidence>
<evidence type="ECO:0000256" key="1">
    <source>
        <dbReference type="ARBA" id="ARBA00001164"/>
    </source>
</evidence>